<comment type="cofactor">
    <cofactor evidence="1">
        <name>Mg(2+)</name>
        <dbReference type="ChEBI" id="CHEBI:18420"/>
    </cofactor>
</comment>
<keyword evidence="6" id="KW-0414">Isoprene biosynthesis</keyword>
<evidence type="ECO:0000313" key="8">
    <source>
        <dbReference type="Proteomes" id="UP000275267"/>
    </source>
</evidence>
<comment type="similarity">
    <text evidence="2">Belongs to the FPP/GGPP synthase family.</text>
</comment>
<dbReference type="GO" id="GO:0005737">
    <property type="term" value="C:cytoplasm"/>
    <property type="evidence" value="ECO:0007669"/>
    <property type="project" value="TreeGrafter"/>
</dbReference>
<reference evidence="8" key="1">
    <citation type="journal article" date="2019" name="Nat. Commun.">
        <title>The genome of broomcorn millet.</title>
        <authorList>
            <person name="Zou C."/>
            <person name="Miki D."/>
            <person name="Li D."/>
            <person name="Tang Q."/>
            <person name="Xiao L."/>
            <person name="Rajput S."/>
            <person name="Deng P."/>
            <person name="Jia W."/>
            <person name="Huang R."/>
            <person name="Zhang M."/>
            <person name="Sun Y."/>
            <person name="Hu J."/>
            <person name="Fu X."/>
            <person name="Schnable P.S."/>
            <person name="Li F."/>
            <person name="Zhang H."/>
            <person name="Feng B."/>
            <person name="Zhu X."/>
            <person name="Liu R."/>
            <person name="Schnable J.C."/>
            <person name="Zhu J.-K."/>
            <person name="Zhang H."/>
        </authorList>
    </citation>
    <scope>NUCLEOTIDE SEQUENCE [LARGE SCALE GENOMIC DNA]</scope>
</reference>
<dbReference type="PANTHER" id="PTHR11525">
    <property type="entry name" value="FARNESYL-PYROPHOSPHATE SYNTHETASE"/>
    <property type="match status" value="1"/>
</dbReference>
<name>A0A3L6SI63_PANMI</name>
<evidence type="ECO:0000313" key="7">
    <source>
        <dbReference type="EMBL" id="RLN21835.1"/>
    </source>
</evidence>
<dbReference type="GO" id="GO:0045337">
    <property type="term" value="P:farnesyl diphosphate biosynthetic process"/>
    <property type="evidence" value="ECO:0007669"/>
    <property type="project" value="TreeGrafter"/>
</dbReference>
<dbReference type="PANTHER" id="PTHR11525:SF0">
    <property type="entry name" value="FARNESYL PYROPHOSPHATE SYNTHASE"/>
    <property type="match status" value="1"/>
</dbReference>
<dbReference type="AlphaFoldDB" id="A0A3L6SI63"/>
<dbReference type="InterPro" id="IPR033749">
    <property type="entry name" value="Polyprenyl_synt_CS"/>
</dbReference>
<dbReference type="GO" id="GO:0004161">
    <property type="term" value="F:dimethylallyltranstransferase activity"/>
    <property type="evidence" value="ECO:0007669"/>
    <property type="project" value="TreeGrafter"/>
</dbReference>
<dbReference type="Gene3D" id="1.10.600.10">
    <property type="entry name" value="Farnesyl Diphosphate Synthase"/>
    <property type="match status" value="1"/>
</dbReference>
<dbReference type="InterPro" id="IPR008949">
    <property type="entry name" value="Isoprenoid_synthase_dom_sf"/>
</dbReference>
<keyword evidence="5" id="KW-0460">Magnesium</keyword>
<protein>
    <submittedName>
        <fullName evidence="7">Uncharacterized protein</fullName>
    </submittedName>
</protein>
<evidence type="ECO:0000256" key="2">
    <source>
        <dbReference type="ARBA" id="ARBA00006706"/>
    </source>
</evidence>
<dbReference type="InterPro" id="IPR000092">
    <property type="entry name" value="Polyprenyl_synt"/>
</dbReference>
<dbReference type="SUPFAM" id="SSF48576">
    <property type="entry name" value="Terpenoid synthases"/>
    <property type="match status" value="1"/>
</dbReference>
<gene>
    <name evidence="7" type="ORF">C2845_PM07G20100</name>
</gene>
<evidence type="ECO:0000256" key="5">
    <source>
        <dbReference type="ARBA" id="ARBA00022842"/>
    </source>
</evidence>
<dbReference type="PROSITE" id="PS00723">
    <property type="entry name" value="POLYPRENYL_SYNTHASE_1"/>
    <property type="match status" value="1"/>
</dbReference>
<dbReference type="EMBL" id="PQIB02000004">
    <property type="protein sequence ID" value="RLN21835.1"/>
    <property type="molecule type" value="Genomic_DNA"/>
</dbReference>
<keyword evidence="3" id="KW-0808">Transferase</keyword>
<dbReference type="InterPro" id="IPR039702">
    <property type="entry name" value="FPS1-like"/>
</dbReference>
<evidence type="ECO:0000256" key="3">
    <source>
        <dbReference type="ARBA" id="ARBA00022679"/>
    </source>
</evidence>
<organism evidence="7 8">
    <name type="scientific">Panicum miliaceum</name>
    <name type="common">Proso millet</name>
    <name type="synonym">Broomcorn millet</name>
    <dbReference type="NCBI Taxonomy" id="4540"/>
    <lineage>
        <taxon>Eukaryota</taxon>
        <taxon>Viridiplantae</taxon>
        <taxon>Streptophyta</taxon>
        <taxon>Embryophyta</taxon>
        <taxon>Tracheophyta</taxon>
        <taxon>Spermatophyta</taxon>
        <taxon>Magnoliopsida</taxon>
        <taxon>Liliopsida</taxon>
        <taxon>Poales</taxon>
        <taxon>Poaceae</taxon>
        <taxon>PACMAD clade</taxon>
        <taxon>Panicoideae</taxon>
        <taxon>Panicodae</taxon>
        <taxon>Paniceae</taxon>
        <taxon>Panicinae</taxon>
        <taxon>Panicum</taxon>
        <taxon>Panicum sect. Panicum</taxon>
    </lineage>
</organism>
<keyword evidence="4" id="KW-0479">Metal-binding</keyword>
<evidence type="ECO:0000256" key="1">
    <source>
        <dbReference type="ARBA" id="ARBA00001946"/>
    </source>
</evidence>
<dbReference type="Proteomes" id="UP000275267">
    <property type="component" value="Unassembled WGS sequence"/>
</dbReference>
<comment type="caution">
    <text evidence="7">The sequence shown here is derived from an EMBL/GenBank/DDBJ whole genome shotgun (WGS) entry which is preliminary data.</text>
</comment>
<dbReference type="OrthoDB" id="10257492at2759"/>
<evidence type="ECO:0000256" key="6">
    <source>
        <dbReference type="ARBA" id="ARBA00023229"/>
    </source>
</evidence>
<dbReference type="Pfam" id="PF00348">
    <property type="entry name" value="polyprenyl_synt"/>
    <property type="match status" value="1"/>
</dbReference>
<keyword evidence="8" id="KW-1185">Reference proteome</keyword>
<accession>A0A3L6SI63</accession>
<dbReference type="STRING" id="4540.A0A3L6SI63"/>
<sequence length="161" mass="17980">MVDYNVLGGKCNRGLSVVDSYKILKGVDVLSHEDAILACTRLLQAYLVVYDDIMDNSQTRRGKPCWFRLPQVGLIAVNDGIILRSHIARILQLHFKRKPYYVDVIDLFNEAESKTALGQLLDLITTDEGEKDLRKYNITKTEGVMDGCDNNGVGTNPSTTS</sequence>
<proteinExistence type="inferred from homology"/>
<dbReference type="GO" id="GO:0046872">
    <property type="term" value="F:metal ion binding"/>
    <property type="evidence" value="ECO:0007669"/>
    <property type="project" value="UniProtKB-KW"/>
</dbReference>
<dbReference type="GO" id="GO:0004337">
    <property type="term" value="F:(2E,6E)-farnesyl diphosphate synthase activity"/>
    <property type="evidence" value="ECO:0007669"/>
    <property type="project" value="TreeGrafter"/>
</dbReference>
<evidence type="ECO:0000256" key="4">
    <source>
        <dbReference type="ARBA" id="ARBA00022723"/>
    </source>
</evidence>